<dbReference type="PANTHER" id="PTHR24104:SF25">
    <property type="entry name" value="PROTEIN LIN-41"/>
    <property type="match status" value="1"/>
</dbReference>
<evidence type="ECO:0000313" key="3">
    <source>
        <dbReference type="Proteomes" id="UP000549394"/>
    </source>
</evidence>
<dbReference type="GO" id="GO:0061630">
    <property type="term" value="F:ubiquitin protein ligase activity"/>
    <property type="evidence" value="ECO:0007669"/>
    <property type="project" value="TreeGrafter"/>
</dbReference>
<accession>A0A7I8VH88</accession>
<evidence type="ECO:0000256" key="1">
    <source>
        <dbReference type="SAM" id="MobiDB-lite"/>
    </source>
</evidence>
<dbReference type="InterPro" id="IPR011042">
    <property type="entry name" value="6-blade_b-propeller_TolB-like"/>
</dbReference>
<name>A0A7I8VH88_9ANNE</name>
<reference evidence="2 3" key="1">
    <citation type="submission" date="2020-08" db="EMBL/GenBank/DDBJ databases">
        <authorList>
            <person name="Hejnol A."/>
        </authorList>
    </citation>
    <scope>NUCLEOTIDE SEQUENCE [LARGE SCALE GENOMIC DNA]</scope>
</reference>
<keyword evidence="3" id="KW-1185">Reference proteome</keyword>
<gene>
    <name evidence="2" type="ORF">DGYR_LOCUS4420</name>
</gene>
<dbReference type="InterPro" id="IPR050952">
    <property type="entry name" value="TRIM-NHL_E3_ligases"/>
</dbReference>
<dbReference type="SUPFAM" id="SSF101898">
    <property type="entry name" value="NHL repeat"/>
    <property type="match status" value="1"/>
</dbReference>
<dbReference type="PANTHER" id="PTHR24104">
    <property type="entry name" value="E3 UBIQUITIN-PROTEIN LIGASE NHLRC1-RELATED"/>
    <property type="match status" value="1"/>
</dbReference>
<organism evidence="2 3">
    <name type="scientific">Dimorphilus gyrociliatus</name>
    <dbReference type="NCBI Taxonomy" id="2664684"/>
    <lineage>
        <taxon>Eukaryota</taxon>
        <taxon>Metazoa</taxon>
        <taxon>Spiralia</taxon>
        <taxon>Lophotrochozoa</taxon>
        <taxon>Annelida</taxon>
        <taxon>Polychaeta</taxon>
        <taxon>Polychaeta incertae sedis</taxon>
        <taxon>Dinophilidae</taxon>
        <taxon>Dimorphilus</taxon>
    </lineage>
</organism>
<dbReference type="Proteomes" id="UP000549394">
    <property type="component" value="Unassembled WGS sequence"/>
</dbReference>
<protein>
    <submittedName>
        <fullName evidence="2">DgyrCDS4654</fullName>
    </submittedName>
</protein>
<sequence>MIGGENRMSARLNKGSRSVEKNDGLKRLKIPSDIHSFLPSVRNDTKYKKKKETPVENITDYVEEVENNGSGQRIVPPIKLGPGGKRRNENYILQVMSDRNFGSGVWDIVMSDNKIIVCTTKAAILCKPNLLPKKELDKVSLPGCATFLKDGRIAIACRQFDKVHLYEPDGTWCSEWSCDDFQPTGMTSLSNGNFVLTDPGRKQVRIYGIDGNKVKDIEAPPHHSFLWPLYVTAADDDSFYVTDCHAKLIHVFNSEGCWSHTLQPSAIQSSAISLPHCISSDSVGNMFIVDQSCGVIEVWRPSGIVLQSLLPTAQSEIIRPNIISIHKQTDRCAVGGKFGQVKLFRLERIDADKQMFIDITDS</sequence>
<evidence type="ECO:0000313" key="2">
    <source>
        <dbReference type="EMBL" id="CAD5115709.1"/>
    </source>
</evidence>
<dbReference type="GO" id="GO:0000209">
    <property type="term" value="P:protein polyubiquitination"/>
    <property type="evidence" value="ECO:0007669"/>
    <property type="project" value="TreeGrafter"/>
</dbReference>
<dbReference type="AlphaFoldDB" id="A0A7I8VH88"/>
<dbReference type="GO" id="GO:0008270">
    <property type="term" value="F:zinc ion binding"/>
    <property type="evidence" value="ECO:0007669"/>
    <property type="project" value="UniProtKB-KW"/>
</dbReference>
<dbReference type="Gene3D" id="2.120.10.30">
    <property type="entry name" value="TolB, C-terminal domain"/>
    <property type="match status" value="1"/>
</dbReference>
<dbReference type="EMBL" id="CAJFCJ010000006">
    <property type="protein sequence ID" value="CAD5115709.1"/>
    <property type="molecule type" value="Genomic_DNA"/>
</dbReference>
<dbReference type="GO" id="GO:0043161">
    <property type="term" value="P:proteasome-mediated ubiquitin-dependent protein catabolic process"/>
    <property type="evidence" value="ECO:0007669"/>
    <property type="project" value="TreeGrafter"/>
</dbReference>
<comment type="caution">
    <text evidence="2">The sequence shown here is derived from an EMBL/GenBank/DDBJ whole genome shotgun (WGS) entry which is preliminary data.</text>
</comment>
<proteinExistence type="predicted"/>
<feature type="region of interest" description="Disordered" evidence="1">
    <location>
        <begin position="1"/>
        <end position="23"/>
    </location>
</feature>